<accession>A0A4V6EU18</accession>
<evidence type="ECO:0000256" key="2">
    <source>
        <dbReference type="ARBA" id="ARBA00022630"/>
    </source>
</evidence>
<dbReference type="RefSeq" id="XP_029740844.1">
    <property type="nucleotide sequence ID" value="XM_029882699.1"/>
</dbReference>
<evidence type="ECO:0000259" key="6">
    <source>
        <dbReference type="PROSITE" id="PS51387"/>
    </source>
</evidence>
<evidence type="ECO:0000313" key="7">
    <source>
        <dbReference type="EMBL" id="TKY88859.1"/>
    </source>
</evidence>
<keyword evidence="3" id="KW-0274">FAD</keyword>
<dbReference type="EMBL" id="SRRM01000006">
    <property type="protein sequence ID" value="TKY88859.1"/>
    <property type="molecule type" value="Genomic_DNA"/>
</dbReference>
<dbReference type="PANTHER" id="PTHR42973:SF13">
    <property type="entry name" value="FAD-BINDING PCMH-TYPE DOMAIN-CONTAINING PROTEIN"/>
    <property type="match status" value="1"/>
</dbReference>
<protein>
    <recommendedName>
        <fullName evidence="6">FAD-binding PCMH-type domain-containing protein</fullName>
    </recommendedName>
</protein>
<comment type="similarity">
    <text evidence="1">Belongs to the oxygen-dependent FAD-linked oxidoreductase family.</text>
</comment>
<evidence type="ECO:0000256" key="3">
    <source>
        <dbReference type="ARBA" id="ARBA00022827"/>
    </source>
</evidence>
<dbReference type="InterPro" id="IPR006094">
    <property type="entry name" value="Oxid_FAD_bind_N"/>
</dbReference>
<dbReference type="GeneID" id="40724995"/>
<dbReference type="Gene3D" id="3.30.465.10">
    <property type="match status" value="1"/>
</dbReference>
<dbReference type="GO" id="GO:0016491">
    <property type="term" value="F:oxidoreductase activity"/>
    <property type="evidence" value="ECO:0007669"/>
    <property type="project" value="UniProtKB-KW"/>
</dbReference>
<dbReference type="Gene3D" id="3.40.462.20">
    <property type="match status" value="1"/>
</dbReference>
<sequence>MWFVSLVASIAAAALTAAAVAPALSTSSTASFAVAASPASAVCEELRTTLPPSCVLIPSSNNDAAYTAARTNGFNPLNNVLRPICIVQPATTQETATAMRSIYAHAAPYAVRAGGHTGMAGWDSVASGILLDLSRLTGFHYDAAAAVVHVGPGLRWEQIYEYAEEHGVAPMGGRVGHVGTGLLLGGGLSLLSPLYGYACDGIIAAEVVAVDGGIRWVDAESDPQLLRAIKGGGGRVGIVTRYILRAFSTGTRDEKRWFGGTVTSLDRTGMDAMVRLTEQFVAQPRDDARATVLTNVGLLKHNSSTLWLGTTFLFYKGTQQDFERVFQPMLAIDGAAVDVKPMSYYEVTKVTPLGWSSSQAYKWIGGSLYPSRSTKTYSSLWSSVQTFLAQHEHTLDSAFLSFTPVRTHQIDAGYLVGGNALSPPRGRSYSHWLFSNILAPGTTAFPPELELDRLRLIKENPPSAGLPLLLNEVDASQKVFETYGWFEELKRVYTRVDPSGFSVKHQQGPVL</sequence>
<keyword evidence="4" id="KW-0560">Oxidoreductase</keyword>
<dbReference type="Proteomes" id="UP000306050">
    <property type="component" value="Chromosome SGRAM_13"/>
</dbReference>
<keyword evidence="5" id="KW-0732">Signal</keyword>
<evidence type="ECO:0000313" key="8">
    <source>
        <dbReference type="Proteomes" id="UP000306050"/>
    </source>
</evidence>
<dbReference type="Pfam" id="PF01565">
    <property type="entry name" value="FAD_binding_4"/>
    <property type="match status" value="1"/>
</dbReference>
<dbReference type="InterPro" id="IPR016169">
    <property type="entry name" value="FAD-bd_PCMH_sub2"/>
</dbReference>
<feature type="domain" description="FAD-binding PCMH-type" evidence="6">
    <location>
        <begin position="79"/>
        <end position="249"/>
    </location>
</feature>
<feature type="signal peptide" evidence="5">
    <location>
        <begin position="1"/>
        <end position="18"/>
    </location>
</feature>
<keyword evidence="8" id="KW-1185">Reference proteome</keyword>
<reference evidence="7 8" key="1">
    <citation type="submission" date="2019-05" db="EMBL/GenBank/DDBJ databases">
        <title>Sporisorium graminicola CBS 10092 draft sequencing and annotation.</title>
        <authorList>
            <person name="Solano-Gonzalez S."/>
            <person name="Caddick M.X."/>
            <person name="Darby A."/>
        </authorList>
    </citation>
    <scope>NUCLEOTIDE SEQUENCE [LARGE SCALE GENOMIC DNA]</scope>
    <source>
        <strain evidence="7 8">CBS 10092</strain>
    </source>
</reference>
<comment type="caution">
    <text evidence="7">The sequence shown here is derived from an EMBL/GenBank/DDBJ whole genome shotgun (WGS) entry which is preliminary data.</text>
</comment>
<feature type="chain" id="PRO_5020310488" description="FAD-binding PCMH-type domain-containing protein" evidence="5">
    <location>
        <begin position="19"/>
        <end position="511"/>
    </location>
</feature>
<dbReference type="InterPro" id="IPR050416">
    <property type="entry name" value="FAD-linked_Oxidoreductase"/>
</dbReference>
<dbReference type="KEGG" id="sgra:EX895_002100"/>
<keyword evidence="2" id="KW-0285">Flavoprotein</keyword>
<evidence type="ECO:0000256" key="1">
    <source>
        <dbReference type="ARBA" id="ARBA00005466"/>
    </source>
</evidence>
<organism evidence="7 8">
    <name type="scientific">Sporisorium graminicola</name>
    <dbReference type="NCBI Taxonomy" id="280036"/>
    <lineage>
        <taxon>Eukaryota</taxon>
        <taxon>Fungi</taxon>
        <taxon>Dikarya</taxon>
        <taxon>Basidiomycota</taxon>
        <taxon>Ustilaginomycotina</taxon>
        <taxon>Ustilaginomycetes</taxon>
        <taxon>Ustilaginales</taxon>
        <taxon>Ustilaginaceae</taxon>
        <taxon>Sporisorium</taxon>
    </lineage>
</organism>
<dbReference type="PROSITE" id="PS51387">
    <property type="entry name" value="FAD_PCMH"/>
    <property type="match status" value="1"/>
</dbReference>
<dbReference type="InterPro" id="IPR036318">
    <property type="entry name" value="FAD-bd_PCMH-like_sf"/>
</dbReference>
<dbReference type="InterPro" id="IPR016166">
    <property type="entry name" value="FAD-bd_PCMH"/>
</dbReference>
<dbReference type="Gene3D" id="3.30.43.10">
    <property type="entry name" value="Uridine Diphospho-n-acetylenolpyruvylglucosamine Reductase, domain 2"/>
    <property type="match status" value="1"/>
</dbReference>
<evidence type="ECO:0000256" key="4">
    <source>
        <dbReference type="ARBA" id="ARBA00023002"/>
    </source>
</evidence>
<dbReference type="PANTHER" id="PTHR42973">
    <property type="entry name" value="BINDING OXIDOREDUCTASE, PUTATIVE (AFU_ORTHOLOGUE AFUA_1G17690)-RELATED"/>
    <property type="match status" value="1"/>
</dbReference>
<gene>
    <name evidence="7" type="ORF">EX895_002100</name>
</gene>
<evidence type="ECO:0000256" key="5">
    <source>
        <dbReference type="SAM" id="SignalP"/>
    </source>
</evidence>
<dbReference type="AlphaFoldDB" id="A0A4V6EU18"/>
<dbReference type="OrthoDB" id="2151789at2759"/>
<proteinExistence type="inferred from homology"/>
<name>A0A4V6EU18_9BASI</name>
<dbReference type="SUPFAM" id="SSF56176">
    <property type="entry name" value="FAD-binding/transporter-associated domain-like"/>
    <property type="match status" value="1"/>
</dbReference>
<dbReference type="InterPro" id="IPR016167">
    <property type="entry name" value="FAD-bd_PCMH_sub1"/>
</dbReference>
<dbReference type="GO" id="GO:0071949">
    <property type="term" value="F:FAD binding"/>
    <property type="evidence" value="ECO:0007669"/>
    <property type="project" value="InterPro"/>
</dbReference>